<evidence type="ECO:0000256" key="7">
    <source>
        <dbReference type="ARBA" id="ARBA00035243"/>
    </source>
</evidence>
<dbReference type="Pfam" id="PF00297">
    <property type="entry name" value="Ribosomal_L3"/>
    <property type="match status" value="1"/>
</dbReference>
<dbReference type="Gene3D" id="3.30.160.810">
    <property type="match status" value="1"/>
</dbReference>
<sequence length="212" mass="22368">MAIGLVGRKVGMTRIFTEDGTSIPVTVIEATPNRVTQLRTDETDGYRALQVTAGTKKANRVNKAAAGHFAKAGVEAGRSLVEFRLEENEGGEIEVGSEITVEIFNDTKKIDVTGTSKGKGFAGAIKRWNFTAQRATHGNSLSHRAPGSIGQNQSPGKVFKGKKMAGQLGNKKVTTQSLEVVRVDVENNLILVKGAVPGATGGDVIVKPAVKA</sequence>
<dbReference type="InterPro" id="IPR000597">
    <property type="entry name" value="Ribosomal_uL3"/>
</dbReference>
<keyword evidence="4 8" id="KW-0694">RNA-binding</keyword>
<dbReference type="GO" id="GO:0019843">
    <property type="term" value="F:rRNA binding"/>
    <property type="evidence" value="ECO:0007669"/>
    <property type="project" value="UniProtKB-UniRule"/>
</dbReference>
<comment type="function">
    <text evidence="8 10">One of the primary rRNA binding proteins, it binds directly near the 3'-end of the 23S rRNA, where it nucleates assembly of the 50S subunit.</text>
</comment>
<feature type="region of interest" description="Disordered" evidence="11">
    <location>
        <begin position="138"/>
        <end position="158"/>
    </location>
</feature>
<dbReference type="SUPFAM" id="SSF50447">
    <property type="entry name" value="Translation proteins"/>
    <property type="match status" value="1"/>
</dbReference>
<accession>A0A7S9HCU8</accession>
<evidence type="ECO:0000256" key="5">
    <source>
        <dbReference type="ARBA" id="ARBA00022980"/>
    </source>
</evidence>
<keyword evidence="5 8" id="KW-0689">Ribosomal protein</keyword>
<reference evidence="12 13" key="1">
    <citation type="submission" date="2020-11" db="EMBL/GenBank/DDBJ databases">
        <title>Complete genome sequence for Salinimonas sp. strain G2-b.</title>
        <authorList>
            <person name="Park S.-J."/>
        </authorList>
    </citation>
    <scope>NUCLEOTIDE SEQUENCE [LARGE SCALE GENOMIC DNA]</scope>
    <source>
        <strain evidence="12 13">G2-b</strain>
    </source>
</reference>
<evidence type="ECO:0000256" key="10">
    <source>
        <dbReference type="RuleBase" id="RU003906"/>
    </source>
</evidence>
<gene>
    <name evidence="8 12" type="primary">rplC</name>
    <name evidence="12" type="ORF">IT774_15510</name>
</gene>
<evidence type="ECO:0000256" key="1">
    <source>
        <dbReference type="ARBA" id="ARBA00006540"/>
    </source>
</evidence>
<dbReference type="PANTHER" id="PTHR11229">
    <property type="entry name" value="50S RIBOSOMAL PROTEIN L3"/>
    <property type="match status" value="1"/>
</dbReference>
<dbReference type="Gene3D" id="2.40.30.10">
    <property type="entry name" value="Translation factors"/>
    <property type="match status" value="1"/>
</dbReference>
<evidence type="ECO:0000313" key="12">
    <source>
        <dbReference type="EMBL" id="QPG05479.1"/>
    </source>
</evidence>
<keyword evidence="3 8" id="KW-0699">rRNA-binding</keyword>
<comment type="PTM">
    <text evidence="8">Methylated by PrmB.</text>
</comment>
<evidence type="ECO:0000256" key="4">
    <source>
        <dbReference type="ARBA" id="ARBA00022884"/>
    </source>
</evidence>
<evidence type="ECO:0000256" key="6">
    <source>
        <dbReference type="ARBA" id="ARBA00023274"/>
    </source>
</evidence>
<organism evidence="12 13">
    <name type="scientific">Salinimonas marina</name>
    <dbReference type="NCBI Taxonomy" id="2785918"/>
    <lineage>
        <taxon>Bacteria</taxon>
        <taxon>Pseudomonadati</taxon>
        <taxon>Pseudomonadota</taxon>
        <taxon>Gammaproteobacteria</taxon>
        <taxon>Alteromonadales</taxon>
        <taxon>Alteromonadaceae</taxon>
        <taxon>Alteromonas/Salinimonas group</taxon>
        <taxon>Salinimonas</taxon>
    </lineage>
</organism>
<dbReference type="NCBIfam" id="TIGR03625">
    <property type="entry name" value="L3_bact"/>
    <property type="match status" value="1"/>
</dbReference>
<evidence type="ECO:0000256" key="2">
    <source>
        <dbReference type="ARBA" id="ARBA00022481"/>
    </source>
</evidence>
<comment type="similarity">
    <text evidence="1 8 9">Belongs to the universal ribosomal protein uL3 family.</text>
</comment>
<keyword evidence="2 8" id="KW-0488">Methylation</keyword>
<evidence type="ECO:0000256" key="9">
    <source>
        <dbReference type="RuleBase" id="RU003905"/>
    </source>
</evidence>
<dbReference type="FunFam" id="2.40.30.10:FF:000004">
    <property type="entry name" value="50S ribosomal protein L3"/>
    <property type="match status" value="1"/>
</dbReference>
<name>A0A7S9HCU8_9ALTE</name>
<protein>
    <recommendedName>
        <fullName evidence="7 8">Large ribosomal subunit protein uL3</fullName>
    </recommendedName>
</protein>
<comment type="subunit">
    <text evidence="8 10">Part of the 50S ribosomal subunit. Forms a cluster with proteins L14 and L19.</text>
</comment>
<evidence type="ECO:0000256" key="11">
    <source>
        <dbReference type="SAM" id="MobiDB-lite"/>
    </source>
</evidence>
<keyword evidence="13" id="KW-1185">Reference proteome</keyword>
<dbReference type="FunFam" id="3.30.160.810:FF:000001">
    <property type="entry name" value="50S ribosomal protein L3"/>
    <property type="match status" value="1"/>
</dbReference>
<keyword evidence="6 8" id="KW-0687">Ribonucleoprotein</keyword>
<dbReference type="AlphaFoldDB" id="A0A7S9HCU8"/>
<dbReference type="RefSeq" id="WP_195810567.1">
    <property type="nucleotide sequence ID" value="NZ_CP064795.1"/>
</dbReference>
<dbReference type="HAMAP" id="MF_01325_B">
    <property type="entry name" value="Ribosomal_uL3_B"/>
    <property type="match status" value="1"/>
</dbReference>
<evidence type="ECO:0000256" key="8">
    <source>
        <dbReference type="HAMAP-Rule" id="MF_01325"/>
    </source>
</evidence>
<dbReference type="GO" id="GO:0006412">
    <property type="term" value="P:translation"/>
    <property type="evidence" value="ECO:0007669"/>
    <property type="project" value="UniProtKB-UniRule"/>
</dbReference>
<dbReference type="GO" id="GO:0003735">
    <property type="term" value="F:structural constituent of ribosome"/>
    <property type="evidence" value="ECO:0007669"/>
    <property type="project" value="UniProtKB-UniRule"/>
</dbReference>
<evidence type="ECO:0000313" key="13">
    <source>
        <dbReference type="Proteomes" id="UP000595095"/>
    </source>
</evidence>
<dbReference type="InterPro" id="IPR019926">
    <property type="entry name" value="Ribosomal_uL3_CS"/>
</dbReference>
<dbReference type="PANTHER" id="PTHR11229:SF16">
    <property type="entry name" value="LARGE RIBOSOMAL SUBUNIT PROTEIN UL3C"/>
    <property type="match status" value="1"/>
</dbReference>
<dbReference type="Proteomes" id="UP000595095">
    <property type="component" value="Chromosome"/>
</dbReference>
<dbReference type="InterPro" id="IPR009000">
    <property type="entry name" value="Transl_B-barrel_sf"/>
</dbReference>
<dbReference type="EMBL" id="CP064795">
    <property type="protein sequence ID" value="QPG05479.1"/>
    <property type="molecule type" value="Genomic_DNA"/>
</dbReference>
<proteinExistence type="inferred from homology"/>
<dbReference type="InterPro" id="IPR019927">
    <property type="entry name" value="Ribosomal_uL3_bac/org-type"/>
</dbReference>
<evidence type="ECO:0000256" key="3">
    <source>
        <dbReference type="ARBA" id="ARBA00022730"/>
    </source>
</evidence>
<dbReference type="KEGG" id="smaa:IT774_15510"/>
<feature type="modified residue" description="N5-methylglutamine" evidence="8">
    <location>
        <position position="153"/>
    </location>
</feature>
<dbReference type="PROSITE" id="PS00474">
    <property type="entry name" value="RIBOSOMAL_L3"/>
    <property type="match status" value="1"/>
</dbReference>
<dbReference type="GO" id="GO:0022625">
    <property type="term" value="C:cytosolic large ribosomal subunit"/>
    <property type="evidence" value="ECO:0007669"/>
    <property type="project" value="TreeGrafter"/>
</dbReference>